<feature type="transmembrane region" description="Helical" evidence="8">
    <location>
        <begin position="129"/>
        <end position="148"/>
    </location>
</feature>
<dbReference type="InterPro" id="IPR037185">
    <property type="entry name" value="EmrE-like"/>
</dbReference>
<dbReference type="GO" id="GO:0005462">
    <property type="term" value="F:UDP-N-acetylglucosamine transmembrane transporter activity"/>
    <property type="evidence" value="ECO:0007669"/>
    <property type="project" value="TreeGrafter"/>
</dbReference>
<feature type="compositionally biased region" description="Basic and acidic residues" evidence="7">
    <location>
        <begin position="209"/>
        <end position="223"/>
    </location>
</feature>
<reference evidence="9" key="1">
    <citation type="submission" date="2022-07" db="EMBL/GenBank/DDBJ databases">
        <title>The genome of Lyophyllum shimeji provides insight into the initial evolution of ectomycorrhizal fungal genome.</title>
        <authorList>
            <person name="Kobayashi Y."/>
            <person name="Shibata T."/>
            <person name="Hirakawa H."/>
            <person name="Shigenobu S."/>
            <person name="Nishiyama T."/>
            <person name="Yamada A."/>
            <person name="Hasebe M."/>
            <person name="Kawaguchi M."/>
        </authorList>
    </citation>
    <scope>NUCLEOTIDE SEQUENCE</scope>
    <source>
        <strain evidence="9">AT787</strain>
    </source>
</reference>
<feature type="region of interest" description="Disordered" evidence="7">
    <location>
        <begin position="199"/>
        <end position="223"/>
    </location>
</feature>
<organism evidence="9 10">
    <name type="scientific">Lyophyllum shimeji</name>
    <name type="common">Hon-shimeji</name>
    <name type="synonym">Tricholoma shimeji</name>
    <dbReference type="NCBI Taxonomy" id="47721"/>
    <lineage>
        <taxon>Eukaryota</taxon>
        <taxon>Fungi</taxon>
        <taxon>Dikarya</taxon>
        <taxon>Basidiomycota</taxon>
        <taxon>Agaricomycotina</taxon>
        <taxon>Agaricomycetes</taxon>
        <taxon>Agaricomycetidae</taxon>
        <taxon>Agaricales</taxon>
        <taxon>Tricholomatineae</taxon>
        <taxon>Lyophyllaceae</taxon>
        <taxon>Lyophyllum</taxon>
    </lineage>
</organism>
<dbReference type="SUPFAM" id="SSF103481">
    <property type="entry name" value="Multidrug resistance efflux transporter EmrE"/>
    <property type="match status" value="1"/>
</dbReference>
<evidence type="ECO:0000256" key="1">
    <source>
        <dbReference type="ARBA" id="ARBA00004127"/>
    </source>
</evidence>
<feature type="transmembrane region" description="Helical" evidence="8">
    <location>
        <begin position="373"/>
        <end position="392"/>
    </location>
</feature>
<feature type="transmembrane region" description="Helical" evidence="8">
    <location>
        <begin position="101"/>
        <end position="122"/>
    </location>
</feature>
<feature type="transmembrane region" description="Helical" evidence="8">
    <location>
        <begin position="331"/>
        <end position="353"/>
    </location>
</feature>
<keyword evidence="3" id="KW-0762">Sugar transport</keyword>
<dbReference type="Pfam" id="PF08449">
    <property type="entry name" value="UAA"/>
    <property type="match status" value="2"/>
</dbReference>
<dbReference type="GO" id="GO:0005789">
    <property type="term" value="C:endoplasmic reticulum membrane"/>
    <property type="evidence" value="ECO:0007669"/>
    <property type="project" value="TreeGrafter"/>
</dbReference>
<dbReference type="InterPro" id="IPR013657">
    <property type="entry name" value="SCL35B1-4/HUT1"/>
</dbReference>
<dbReference type="OrthoDB" id="999962at2759"/>
<evidence type="ECO:0000256" key="3">
    <source>
        <dbReference type="ARBA" id="ARBA00022597"/>
    </source>
</evidence>
<evidence type="ECO:0000256" key="8">
    <source>
        <dbReference type="SAM" id="Phobius"/>
    </source>
</evidence>
<evidence type="ECO:0000313" key="10">
    <source>
        <dbReference type="Proteomes" id="UP001063166"/>
    </source>
</evidence>
<keyword evidence="10" id="KW-1185">Reference proteome</keyword>
<sequence>MLASLLSDWFTTLSLVFGGCCSNAITLEQLTSSYPHAGSLITFFQFLLISLHGLPTHITWTRYGPRFKPRRIPLTPYLIQVSLFYFISLLNNAAFAYRIPMAVHIIFRSGGLIVSMLLGWIVVGKRYTLAQILSVLLVTLGVVLTTLSASSPGQPSPTVDTQSNPYTYATGIAILTLALLFSGFLGLVQDWTYSKYGRPTIPGQPGQSDGKEKETGTKTKTEESPAWQESMFYLHFLALPMFLSVRTDLLAQIQAINSGPRTSFSLPLLVHSALPFVTNSSFISFQSKTSPSSSSGTGVLLSIPTAYLPLLLNTLTQLVCVAGVHRLTTRVTALTVTLVLVVRKAVSLVLSVVGVGMMGPSKARGSAPEVDMVMMWTGAAMVLLGTVTYSLGSASRSHDVGKAVGKEKEIKRE</sequence>
<keyword evidence="6 8" id="KW-0472">Membrane</keyword>
<evidence type="ECO:0000256" key="4">
    <source>
        <dbReference type="ARBA" id="ARBA00022692"/>
    </source>
</evidence>
<name>A0A9P3UHM8_LYOSH</name>
<gene>
    <name evidence="9" type="primary">YEA4</name>
    <name evidence="9" type="ORF">LshimejAT787_0101320</name>
</gene>
<feature type="transmembrane region" description="Helical" evidence="8">
    <location>
        <begin position="168"/>
        <end position="188"/>
    </location>
</feature>
<evidence type="ECO:0000256" key="7">
    <source>
        <dbReference type="SAM" id="MobiDB-lite"/>
    </source>
</evidence>
<dbReference type="GO" id="GO:0005464">
    <property type="term" value="F:UDP-xylose transmembrane transporter activity"/>
    <property type="evidence" value="ECO:0007669"/>
    <property type="project" value="TreeGrafter"/>
</dbReference>
<dbReference type="PANTHER" id="PTHR10778:SF4">
    <property type="entry name" value="NUCLEOTIDE SUGAR TRANSPORTER SLC35B4"/>
    <property type="match status" value="1"/>
</dbReference>
<feature type="transmembrane region" description="Helical" evidence="8">
    <location>
        <begin position="74"/>
        <end position="95"/>
    </location>
</feature>
<feature type="transmembrane region" description="Helical" evidence="8">
    <location>
        <begin position="305"/>
        <end position="324"/>
    </location>
</feature>
<evidence type="ECO:0000313" key="9">
    <source>
        <dbReference type="EMBL" id="GLB33248.1"/>
    </source>
</evidence>
<dbReference type="GO" id="GO:0000139">
    <property type="term" value="C:Golgi membrane"/>
    <property type="evidence" value="ECO:0007669"/>
    <property type="project" value="TreeGrafter"/>
</dbReference>
<comment type="caution">
    <text evidence="9">The sequence shown here is derived from an EMBL/GenBank/DDBJ whole genome shotgun (WGS) entry which is preliminary data.</text>
</comment>
<protein>
    <submittedName>
        <fullName evidence="9">UAA transporter family protein</fullName>
    </submittedName>
</protein>
<dbReference type="EMBL" id="BRPK01000001">
    <property type="protein sequence ID" value="GLB33248.1"/>
    <property type="molecule type" value="Genomic_DNA"/>
</dbReference>
<dbReference type="PANTHER" id="PTHR10778">
    <property type="entry name" value="SOLUTE CARRIER FAMILY 35 MEMBER B"/>
    <property type="match status" value="1"/>
</dbReference>
<keyword evidence="5 8" id="KW-1133">Transmembrane helix</keyword>
<keyword evidence="2" id="KW-0813">Transport</keyword>
<dbReference type="AlphaFoldDB" id="A0A9P3UHM8"/>
<proteinExistence type="predicted"/>
<dbReference type="Proteomes" id="UP001063166">
    <property type="component" value="Unassembled WGS sequence"/>
</dbReference>
<feature type="transmembrane region" description="Helical" evidence="8">
    <location>
        <begin position="264"/>
        <end position="285"/>
    </location>
</feature>
<accession>A0A9P3UHM8</accession>
<evidence type="ECO:0000256" key="5">
    <source>
        <dbReference type="ARBA" id="ARBA00022989"/>
    </source>
</evidence>
<feature type="transmembrane region" description="Helical" evidence="8">
    <location>
        <begin position="34"/>
        <end position="54"/>
    </location>
</feature>
<evidence type="ECO:0000256" key="2">
    <source>
        <dbReference type="ARBA" id="ARBA00022448"/>
    </source>
</evidence>
<comment type="subcellular location">
    <subcellularLocation>
        <location evidence="1">Endomembrane system</location>
        <topology evidence="1">Multi-pass membrane protein</topology>
    </subcellularLocation>
</comment>
<evidence type="ECO:0000256" key="6">
    <source>
        <dbReference type="ARBA" id="ARBA00023136"/>
    </source>
</evidence>
<keyword evidence="4 8" id="KW-0812">Transmembrane</keyword>